<proteinExistence type="predicted"/>
<feature type="transmembrane region" description="Helical" evidence="1">
    <location>
        <begin position="295"/>
        <end position="318"/>
    </location>
</feature>
<protein>
    <recommendedName>
        <fullName evidence="4">Sodium-dependent bicarbonate transport family permease</fullName>
    </recommendedName>
</protein>
<organism evidence="2 3">
    <name type="scientific">Simiduia aestuariiviva</name>
    <dbReference type="NCBI Taxonomy" id="1510459"/>
    <lineage>
        <taxon>Bacteria</taxon>
        <taxon>Pseudomonadati</taxon>
        <taxon>Pseudomonadota</taxon>
        <taxon>Gammaproteobacteria</taxon>
        <taxon>Cellvibrionales</taxon>
        <taxon>Cellvibrionaceae</taxon>
        <taxon>Simiduia</taxon>
    </lineage>
</organism>
<feature type="transmembrane region" description="Helical" evidence="1">
    <location>
        <begin position="44"/>
        <end position="64"/>
    </location>
</feature>
<evidence type="ECO:0008006" key="4">
    <source>
        <dbReference type="Google" id="ProtNLM"/>
    </source>
</evidence>
<feature type="transmembrane region" description="Helical" evidence="1">
    <location>
        <begin position="132"/>
        <end position="151"/>
    </location>
</feature>
<dbReference type="AlphaFoldDB" id="A0A839UUH9"/>
<dbReference type="PANTHER" id="PTHR40400">
    <property type="entry name" value="SLR1512 PROTEIN"/>
    <property type="match status" value="1"/>
</dbReference>
<evidence type="ECO:0000256" key="1">
    <source>
        <dbReference type="SAM" id="Phobius"/>
    </source>
</evidence>
<reference evidence="2 3" key="1">
    <citation type="submission" date="2020-08" db="EMBL/GenBank/DDBJ databases">
        <title>Genomic Encyclopedia of Type Strains, Phase III (KMG-III): the genomes of soil and plant-associated and newly described type strains.</title>
        <authorList>
            <person name="Whitman W."/>
        </authorList>
    </citation>
    <scope>NUCLEOTIDE SEQUENCE [LARGE SCALE GENOMIC DNA]</scope>
    <source>
        <strain evidence="2 3">CECT 8571</strain>
    </source>
</reference>
<feature type="transmembrane region" description="Helical" evidence="1">
    <location>
        <begin position="265"/>
        <end position="283"/>
    </location>
</feature>
<keyword evidence="3" id="KW-1185">Reference proteome</keyword>
<dbReference type="RefSeq" id="WP_246341285.1">
    <property type="nucleotide sequence ID" value="NZ_JACHXZ010000003.1"/>
</dbReference>
<accession>A0A839UUH9</accession>
<keyword evidence="1" id="KW-0472">Membrane</keyword>
<feature type="transmembrane region" description="Helical" evidence="1">
    <location>
        <begin position="14"/>
        <end position="32"/>
    </location>
</feature>
<keyword evidence="1" id="KW-1133">Transmembrane helix</keyword>
<dbReference type="PANTHER" id="PTHR40400:SF1">
    <property type="entry name" value="SLR1512 PROTEIN"/>
    <property type="match status" value="1"/>
</dbReference>
<keyword evidence="1" id="KW-0812">Transmembrane</keyword>
<sequence>MPPSTLGVNTLPDIVVMFFLLGMIAGLVRSDLTVPKAAYETLSLLLMLTIGLKGGMALYGNLHWQLVPELLTVMALGAVIPLVLFPLLRKLVGLNLADSASIAAHYGSVSAGTFAVALAYVETHALVVSPEVTLYLVAMELPAIVVGLLLYRRFQTDGTVQPTMGKLWHEAFTNQGVILLLGGVIIGVMYGPIQGAAVTDLYTGAFKAVLALFLLEMGLMAAATLRPFPWVHWRLLSFALIAPPLLALVGIAAGKFLGMSEGTQVILASLTASASYIAAPVAIKGAIPKADIGLAMLASLGLTFPLNVLLGIGFYHYLILL</sequence>
<feature type="transmembrane region" description="Helical" evidence="1">
    <location>
        <begin position="70"/>
        <end position="88"/>
    </location>
</feature>
<feature type="transmembrane region" description="Helical" evidence="1">
    <location>
        <begin position="100"/>
        <end position="120"/>
    </location>
</feature>
<dbReference type="Proteomes" id="UP000559987">
    <property type="component" value="Unassembled WGS sequence"/>
</dbReference>
<feature type="transmembrane region" description="Helical" evidence="1">
    <location>
        <begin position="235"/>
        <end position="253"/>
    </location>
</feature>
<gene>
    <name evidence="2" type="ORF">FHS30_002223</name>
</gene>
<evidence type="ECO:0000313" key="3">
    <source>
        <dbReference type="Proteomes" id="UP000559987"/>
    </source>
</evidence>
<feature type="transmembrane region" description="Helical" evidence="1">
    <location>
        <begin position="205"/>
        <end position="223"/>
    </location>
</feature>
<dbReference type="EMBL" id="JACHXZ010000003">
    <property type="protein sequence ID" value="MBB3169015.1"/>
    <property type="molecule type" value="Genomic_DNA"/>
</dbReference>
<dbReference type="InterPro" id="IPR010293">
    <property type="entry name" value="Sbt_1"/>
</dbReference>
<feature type="transmembrane region" description="Helical" evidence="1">
    <location>
        <begin position="172"/>
        <end position="193"/>
    </location>
</feature>
<name>A0A839UUH9_9GAMM</name>
<comment type="caution">
    <text evidence="2">The sequence shown here is derived from an EMBL/GenBank/DDBJ whole genome shotgun (WGS) entry which is preliminary data.</text>
</comment>
<dbReference type="Pfam" id="PF05982">
    <property type="entry name" value="Sbt_1"/>
    <property type="match status" value="1"/>
</dbReference>
<evidence type="ECO:0000313" key="2">
    <source>
        <dbReference type="EMBL" id="MBB3169015.1"/>
    </source>
</evidence>